<reference evidence="2" key="1">
    <citation type="submission" date="2023-04" db="EMBL/GenBank/DDBJ databases">
        <title>Sphingomonas sp. MAHUQ-71 isolated from rice field.</title>
        <authorList>
            <person name="Huq M.A."/>
        </authorList>
    </citation>
    <scope>NUCLEOTIDE SEQUENCE</scope>
    <source>
        <strain evidence="2">MAHUQ-71</strain>
    </source>
</reference>
<evidence type="ECO:0000313" key="2">
    <source>
        <dbReference type="EMBL" id="MDH7637401.1"/>
    </source>
</evidence>
<sequence>MHKIILAALMTAAIPAVANAEASHPRSLLAMSPTEFAQATTLHDDRLESHATLSTEKAHREGWKLLKPYGHDNHLRAIVDKQTGATTYEVRQSLRYWGLQRDYTDAHYVGPKGLQKVALSEARHGADVCPTTENNLECPLSKTMAFQVDEATMRQIAASGGNSWDFKLKDQTGHDIRTGIVPAEAAGLLQAVDSYRARITAS</sequence>
<organism evidence="2 3">
    <name type="scientific">Sphingomonas oryzagri</name>
    <dbReference type="NCBI Taxonomy" id="3042314"/>
    <lineage>
        <taxon>Bacteria</taxon>
        <taxon>Pseudomonadati</taxon>
        <taxon>Pseudomonadota</taxon>
        <taxon>Alphaproteobacteria</taxon>
        <taxon>Sphingomonadales</taxon>
        <taxon>Sphingomonadaceae</taxon>
        <taxon>Sphingomonas</taxon>
    </lineage>
</organism>
<proteinExistence type="predicted"/>
<keyword evidence="1" id="KW-0732">Signal</keyword>
<evidence type="ECO:0000256" key="1">
    <source>
        <dbReference type="SAM" id="SignalP"/>
    </source>
</evidence>
<dbReference type="EMBL" id="JARYGZ010000001">
    <property type="protein sequence ID" value="MDH7637401.1"/>
    <property type="molecule type" value="Genomic_DNA"/>
</dbReference>
<accession>A0ABT6MZ73</accession>
<dbReference type="RefSeq" id="WP_281042753.1">
    <property type="nucleotide sequence ID" value="NZ_JARYGZ010000001.1"/>
</dbReference>
<comment type="caution">
    <text evidence="2">The sequence shown here is derived from an EMBL/GenBank/DDBJ whole genome shotgun (WGS) entry which is preliminary data.</text>
</comment>
<evidence type="ECO:0008006" key="4">
    <source>
        <dbReference type="Google" id="ProtNLM"/>
    </source>
</evidence>
<feature type="chain" id="PRO_5046941548" description="DUF4148 domain-containing protein" evidence="1">
    <location>
        <begin position="19"/>
        <end position="202"/>
    </location>
</feature>
<protein>
    <recommendedName>
        <fullName evidence="4">DUF4148 domain-containing protein</fullName>
    </recommendedName>
</protein>
<feature type="signal peptide" evidence="1">
    <location>
        <begin position="1"/>
        <end position="18"/>
    </location>
</feature>
<keyword evidence="3" id="KW-1185">Reference proteome</keyword>
<dbReference type="Proteomes" id="UP001160625">
    <property type="component" value="Unassembled WGS sequence"/>
</dbReference>
<evidence type="ECO:0000313" key="3">
    <source>
        <dbReference type="Proteomes" id="UP001160625"/>
    </source>
</evidence>
<name>A0ABT6MZ73_9SPHN</name>
<gene>
    <name evidence="2" type="ORF">QGN17_01535</name>
</gene>